<keyword evidence="3" id="KW-1185">Reference proteome</keyword>
<comment type="caution">
    <text evidence="2">The sequence shown here is derived from an EMBL/GenBank/DDBJ whole genome shotgun (WGS) entry which is preliminary data.</text>
</comment>
<gene>
    <name evidence="2" type="ORF">NX778_20795</name>
</gene>
<evidence type="ECO:0000313" key="3">
    <source>
        <dbReference type="Proteomes" id="UP001204621"/>
    </source>
</evidence>
<organism evidence="2 3">
    <name type="scientific">Massilia terrae</name>
    <dbReference type="NCBI Taxonomy" id="1811224"/>
    <lineage>
        <taxon>Bacteria</taxon>
        <taxon>Pseudomonadati</taxon>
        <taxon>Pseudomonadota</taxon>
        <taxon>Betaproteobacteria</taxon>
        <taxon>Burkholderiales</taxon>
        <taxon>Oxalobacteraceae</taxon>
        <taxon>Telluria group</taxon>
        <taxon>Massilia</taxon>
    </lineage>
</organism>
<accession>A0ABT2D2R2</accession>
<feature type="chain" id="PRO_5046900647" evidence="1">
    <location>
        <begin position="18"/>
        <end position="172"/>
    </location>
</feature>
<evidence type="ECO:0000256" key="1">
    <source>
        <dbReference type="SAM" id="SignalP"/>
    </source>
</evidence>
<dbReference type="PROSITE" id="PS51257">
    <property type="entry name" value="PROKAR_LIPOPROTEIN"/>
    <property type="match status" value="1"/>
</dbReference>
<sequence length="172" mass="18253">MPRIVKFASLFCLLALAACASKTTSRMGTAASSPLNDLNIIRTEIPDILLEAQKHPYQLPPKHDCWSLALEVGRLDEVLGPDLDAQAVAANAPSLVDKGSDLAEDQAVGAVQRTAEGLVPFRSWVRKLTGAERHSKDVAAAISAGTARRAFLKGMATSQRCGLPGTAPARRP</sequence>
<dbReference type="Proteomes" id="UP001204621">
    <property type="component" value="Unassembled WGS sequence"/>
</dbReference>
<dbReference type="EMBL" id="JANUGU010000008">
    <property type="protein sequence ID" value="MCS0660517.1"/>
    <property type="molecule type" value="Genomic_DNA"/>
</dbReference>
<proteinExistence type="predicted"/>
<dbReference type="RefSeq" id="WP_258813701.1">
    <property type="nucleotide sequence ID" value="NZ_JANUGU010000008.1"/>
</dbReference>
<protein>
    <submittedName>
        <fullName evidence="2">Uncharacterized protein</fullName>
    </submittedName>
</protein>
<feature type="signal peptide" evidence="1">
    <location>
        <begin position="1"/>
        <end position="17"/>
    </location>
</feature>
<evidence type="ECO:0000313" key="2">
    <source>
        <dbReference type="EMBL" id="MCS0660517.1"/>
    </source>
</evidence>
<name>A0ABT2D2R2_9BURK</name>
<reference evidence="2 3" key="1">
    <citation type="submission" date="2022-08" db="EMBL/GenBank/DDBJ databases">
        <title>Reclassification of Massilia species as members of the genera Telluria, Duganella, Pseudoduganella, Mokoshia gen. nov. and Zemynaea gen. nov. using orthogonal and non-orthogonal genome-based approaches.</title>
        <authorList>
            <person name="Bowman J.P."/>
        </authorList>
    </citation>
    <scope>NUCLEOTIDE SEQUENCE [LARGE SCALE GENOMIC DNA]</scope>
    <source>
        <strain evidence="2 3">JCM 31606</strain>
    </source>
</reference>
<keyword evidence="1" id="KW-0732">Signal</keyword>